<comment type="caution">
    <text evidence="1">The sequence shown here is derived from an EMBL/GenBank/DDBJ whole genome shotgun (WGS) entry which is preliminary data.</text>
</comment>
<evidence type="ECO:0000313" key="2">
    <source>
        <dbReference type="Proteomes" id="UP001469553"/>
    </source>
</evidence>
<dbReference type="Proteomes" id="UP001469553">
    <property type="component" value="Unassembled WGS sequence"/>
</dbReference>
<reference evidence="1 2" key="1">
    <citation type="submission" date="2021-06" db="EMBL/GenBank/DDBJ databases">
        <authorList>
            <person name="Palmer J.M."/>
        </authorList>
    </citation>
    <scope>NUCLEOTIDE SEQUENCE [LARGE SCALE GENOMIC DNA]</scope>
    <source>
        <strain evidence="1 2">AS_MEX2019</strain>
        <tissue evidence="1">Muscle</tissue>
    </source>
</reference>
<gene>
    <name evidence="1" type="ORF">AMECASPLE_004834</name>
</gene>
<name>A0ABV0YA68_9TELE</name>
<protein>
    <submittedName>
        <fullName evidence="1">Uncharacterized protein</fullName>
    </submittedName>
</protein>
<dbReference type="EMBL" id="JAHRIP010028425">
    <property type="protein sequence ID" value="MEQ2290606.1"/>
    <property type="molecule type" value="Genomic_DNA"/>
</dbReference>
<sequence>MQSSAVHPPTLIAPPKAKQTERFSANKLPFTTTCQTQPLWVFSPPPGKHPSSNNKILHLSLNTRSCPDNNLPLFFSAQSDLPRISRRPSYLSINLLSQLSCVSLQLLQSHYGILHCFSDFLSV</sequence>
<evidence type="ECO:0000313" key="1">
    <source>
        <dbReference type="EMBL" id="MEQ2290606.1"/>
    </source>
</evidence>
<organism evidence="1 2">
    <name type="scientific">Ameca splendens</name>
    <dbReference type="NCBI Taxonomy" id="208324"/>
    <lineage>
        <taxon>Eukaryota</taxon>
        <taxon>Metazoa</taxon>
        <taxon>Chordata</taxon>
        <taxon>Craniata</taxon>
        <taxon>Vertebrata</taxon>
        <taxon>Euteleostomi</taxon>
        <taxon>Actinopterygii</taxon>
        <taxon>Neopterygii</taxon>
        <taxon>Teleostei</taxon>
        <taxon>Neoteleostei</taxon>
        <taxon>Acanthomorphata</taxon>
        <taxon>Ovalentaria</taxon>
        <taxon>Atherinomorphae</taxon>
        <taxon>Cyprinodontiformes</taxon>
        <taxon>Goodeidae</taxon>
        <taxon>Ameca</taxon>
    </lineage>
</organism>
<proteinExistence type="predicted"/>
<keyword evidence="2" id="KW-1185">Reference proteome</keyword>
<accession>A0ABV0YA68</accession>